<protein>
    <recommendedName>
        <fullName evidence="2">DUF4485 domain-containing protein</fullName>
    </recommendedName>
</protein>
<evidence type="ECO:0000256" key="1">
    <source>
        <dbReference type="SAM" id="MobiDB-lite"/>
    </source>
</evidence>
<accession>A0ABN7P6G4</accession>
<dbReference type="InterPro" id="IPR027831">
    <property type="entry name" value="DUF4485"/>
</dbReference>
<name>A0ABN7P6G4_TIMPD</name>
<evidence type="ECO:0000313" key="3">
    <source>
        <dbReference type="EMBL" id="CAG2062731.1"/>
    </source>
</evidence>
<feature type="compositionally biased region" description="Pro residues" evidence="1">
    <location>
        <begin position="15"/>
        <end position="29"/>
    </location>
</feature>
<gene>
    <name evidence="3" type="ORF">TPAB3V08_LOCUS9681</name>
</gene>
<comment type="caution">
    <text evidence="3">The sequence shown here is derived from an EMBL/GenBank/DDBJ whole genome shotgun (WGS) entry which is preliminary data.</text>
</comment>
<dbReference type="Pfam" id="PF14846">
    <property type="entry name" value="DUF4485"/>
    <property type="match status" value="2"/>
</dbReference>
<evidence type="ECO:0000313" key="4">
    <source>
        <dbReference type="Proteomes" id="UP001153148"/>
    </source>
</evidence>
<reference evidence="3" key="1">
    <citation type="submission" date="2021-03" db="EMBL/GenBank/DDBJ databases">
        <authorList>
            <person name="Tran Van P."/>
        </authorList>
    </citation>
    <scope>NUCLEOTIDE SEQUENCE</scope>
</reference>
<sequence length="375" mass="42033">MTFEDLQTKKKQPREPPPPLKEPRQPPLKAPVESSKATPIKPAEATPMEPSKTTPTKTPEPTQPYNPDSFNNEFVYYSATLKHLAPSLTREEDRRTVIPWVKKLFGPEYHSPRFKGKRNRYLLSLTLSLLNDELYGVFSKVPPKGALPEVGGLVKPVIPKAAWEEDSMWQETLDKLPDKLTRMTCSVHKDGNRCDMADERTNKFLDEEFQLLLYLARPYAALLVCSQDKTKVASWLQTLCAVGPKACIFMKGIRNDYMKALLGYVSELRVVGPFQGYPPQETLLSIHVAAKSAAQKRPFTDPTTKEANDFLRSQPVPENGAFCYVAITGNVEDSNILGSSGSNAFDASDEALTDPQISDIMFSHGLTSHNRPHRR</sequence>
<feature type="compositionally biased region" description="Low complexity" evidence="1">
    <location>
        <begin position="46"/>
        <end position="60"/>
    </location>
</feature>
<dbReference type="EMBL" id="CAJPIN010021963">
    <property type="protein sequence ID" value="CAG2062731.1"/>
    <property type="molecule type" value="Genomic_DNA"/>
</dbReference>
<evidence type="ECO:0000259" key="2">
    <source>
        <dbReference type="Pfam" id="PF14846"/>
    </source>
</evidence>
<keyword evidence="4" id="KW-1185">Reference proteome</keyword>
<feature type="domain" description="DUF4485" evidence="2">
    <location>
        <begin position="71"/>
        <end position="149"/>
    </location>
</feature>
<feature type="domain" description="DUF4485" evidence="2">
    <location>
        <begin position="205"/>
        <end position="286"/>
    </location>
</feature>
<feature type="region of interest" description="Disordered" evidence="1">
    <location>
        <begin position="1"/>
        <end position="69"/>
    </location>
</feature>
<dbReference type="Proteomes" id="UP001153148">
    <property type="component" value="Unassembled WGS sequence"/>
</dbReference>
<proteinExistence type="predicted"/>
<organism evidence="3 4">
    <name type="scientific">Timema podura</name>
    <name type="common">Walking stick</name>
    <dbReference type="NCBI Taxonomy" id="61482"/>
    <lineage>
        <taxon>Eukaryota</taxon>
        <taxon>Metazoa</taxon>
        <taxon>Ecdysozoa</taxon>
        <taxon>Arthropoda</taxon>
        <taxon>Hexapoda</taxon>
        <taxon>Insecta</taxon>
        <taxon>Pterygota</taxon>
        <taxon>Neoptera</taxon>
        <taxon>Polyneoptera</taxon>
        <taxon>Phasmatodea</taxon>
        <taxon>Timematodea</taxon>
        <taxon>Timematoidea</taxon>
        <taxon>Timematidae</taxon>
        <taxon>Timema</taxon>
    </lineage>
</organism>